<accession>A0A3D8INQ0</accession>
<dbReference type="Proteomes" id="UP000256379">
    <property type="component" value="Unassembled WGS sequence"/>
</dbReference>
<organism evidence="1 2">
    <name type="scientific">Helicobacter didelphidarum</name>
    <dbReference type="NCBI Taxonomy" id="2040648"/>
    <lineage>
        <taxon>Bacteria</taxon>
        <taxon>Pseudomonadati</taxon>
        <taxon>Campylobacterota</taxon>
        <taxon>Epsilonproteobacteria</taxon>
        <taxon>Campylobacterales</taxon>
        <taxon>Helicobacteraceae</taxon>
        <taxon>Helicobacter</taxon>
    </lineage>
</organism>
<gene>
    <name evidence="1" type="ORF">CQA53_03665</name>
</gene>
<keyword evidence="2" id="KW-1185">Reference proteome</keyword>
<dbReference type="InterPro" id="IPR017945">
    <property type="entry name" value="DHBP_synth_RibB-like_a/b_dom"/>
</dbReference>
<evidence type="ECO:0008006" key="3">
    <source>
        <dbReference type="Google" id="ProtNLM"/>
    </source>
</evidence>
<protein>
    <recommendedName>
        <fullName evidence="3">Sua5 YciO YrdC YwlC family protein</fullName>
    </recommendedName>
</protein>
<proteinExistence type="predicted"/>
<comment type="caution">
    <text evidence="1">The sequence shown here is derived from an EMBL/GenBank/DDBJ whole genome shotgun (WGS) entry which is preliminary data.</text>
</comment>
<name>A0A3D8INQ0_9HELI</name>
<evidence type="ECO:0000313" key="2">
    <source>
        <dbReference type="Proteomes" id="UP000256379"/>
    </source>
</evidence>
<dbReference type="AlphaFoldDB" id="A0A3D8INQ0"/>
<sequence>MQRDLQDSVFLAQTDTTIGFLSKNPHAINTKKGANNTKPLLREFSSFNNLPYRIPSTFRAFVRHARKKSFILPNNASFRIIKEPLHRDFLQCFQWLYSSSANPTTQSFDLDFALKQCDIIVLDKRGLFANKSSQILKIGNERMRKIR</sequence>
<reference evidence="1 2" key="1">
    <citation type="submission" date="2018-04" db="EMBL/GenBank/DDBJ databases">
        <title>Novel Campyloabacter and Helicobacter Species and Strains.</title>
        <authorList>
            <person name="Mannion A.J."/>
            <person name="Shen Z."/>
            <person name="Fox J.G."/>
        </authorList>
    </citation>
    <scope>NUCLEOTIDE SEQUENCE [LARGE SCALE GENOMIC DNA]</scope>
    <source>
        <strain evidence="1 2">MIT 17-337</strain>
    </source>
</reference>
<dbReference type="EMBL" id="NXLQ01000004">
    <property type="protein sequence ID" value="RDU66565.1"/>
    <property type="molecule type" value="Genomic_DNA"/>
</dbReference>
<dbReference type="SUPFAM" id="SSF55821">
    <property type="entry name" value="YrdC/RibB"/>
    <property type="match status" value="1"/>
</dbReference>
<dbReference type="OrthoDB" id="5339525at2"/>
<evidence type="ECO:0000313" key="1">
    <source>
        <dbReference type="EMBL" id="RDU66565.1"/>
    </source>
</evidence>